<organism evidence="1">
    <name type="scientific">bioreactor metagenome</name>
    <dbReference type="NCBI Taxonomy" id="1076179"/>
    <lineage>
        <taxon>unclassified sequences</taxon>
        <taxon>metagenomes</taxon>
        <taxon>ecological metagenomes</taxon>
    </lineage>
</organism>
<name>A0A645B228_9ZZZZ</name>
<comment type="caution">
    <text evidence="1">The sequence shown here is derived from an EMBL/GenBank/DDBJ whole genome shotgun (WGS) entry which is preliminary data.</text>
</comment>
<proteinExistence type="predicted"/>
<protein>
    <submittedName>
        <fullName evidence="1">Uncharacterized protein</fullName>
    </submittedName>
</protein>
<reference evidence="1" key="1">
    <citation type="submission" date="2019-08" db="EMBL/GenBank/DDBJ databases">
        <authorList>
            <person name="Kucharzyk K."/>
            <person name="Murdoch R.W."/>
            <person name="Higgins S."/>
            <person name="Loffler F."/>
        </authorList>
    </citation>
    <scope>NUCLEOTIDE SEQUENCE</scope>
</reference>
<sequence length="51" mass="5837">MSLFFQVGEKLQKKRKQQQADVHTIGIGIGGYDDLIVAQPLHFVLDVERRL</sequence>
<dbReference type="AlphaFoldDB" id="A0A645B228"/>
<gene>
    <name evidence="1" type="ORF">SDC9_106344</name>
</gene>
<evidence type="ECO:0000313" key="1">
    <source>
        <dbReference type="EMBL" id="MPM59500.1"/>
    </source>
</evidence>
<dbReference type="EMBL" id="VSSQ01017323">
    <property type="protein sequence ID" value="MPM59500.1"/>
    <property type="molecule type" value="Genomic_DNA"/>
</dbReference>
<accession>A0A645B228</accession>